<comment type="pathway">
    <text evidence="2 9">Amino-acid biosynthesis; L-tryptophan biosynthesis; L-tryptophan from chorismate: step 3/5.</text>
</comment>
<dbReference type="HAMAP" id="MF_00135">
    <property type="entry name" value="PRAI"/>
    <property type="match status" value="1"/>
</dbReference>
<comment type="caution">
    <text evidence="11">The sequence shown here is derived from an EMBL/GenBank/DDBJ whole genome shotgun (WGS) entry which is preliminary data.</text>
</comment>
<comment type="catalytic activity">
    <reaction evidence="1 9">
        <text>N-(5-phospho-beta-D-ribosyl)anthranilate = 1-(2-carboxyphenylamino)-1-deoxy-D-ribulose 5-phosphate</text>
        <dbReference type="Rhea" id="RHEA:21540"/>
        <dbReference type="ChEBI" id="CHEBI:18277"/>
        <dbReference type="ChEBI" id="CHEBI:58613"/>
        <dbReference type="EC" id="5.3.1.24"/>
    </reaction>
</comment>
<keyword evidence="7 9" id="KW-0057">Aromatic amino acid biosynthesis</keyword>
<dbReference type="PANTHER" id="PTHR42894:SF1">
    <property type="entry name" value="N-(5'-PHOSPHORIBOSYL)ANTHRANILATE ISOMERASE"/>
    <property type="match status" value="1"/>
</dbReference>
<dbReference type="UniPathway" id="UPA00035">
    <property type="reaction ID" value="UER00042"/>
</dbReference>
<evidence type="ECO:0000256" key="9">
    <source>
        <dbReference type="HAMAP-Rule" id="MF_00135"/>
    </source>
</evidence>
<evidence type="ECO:0000313" key="12">
    <source>
        <dbReference type="Proteomes" id="UP000029556"/>
    </source>
</evidence>
<dbReference type="PANTHER" id="PTHR42894">
    <property type="entry name" value="N-(5'-PHOSPHORIBOSYL)ANTHRANILATE ISOMERASE"/>
    <property type="match status" value="1"/>
</dbReference>
<dbReference type="GO" id="GO:0000162">
    <property type="term" value="P:L-tryptophan biosynthetic process"/>
    <property type="evidence" value="ECO:0007669"/>
    <property type="project" value="UniProtKB-UniRule"/>
</dbReference>
<dbReference type="Proteomes" id="UP000029556">
    <property type="component" value="Unassembled WGS sequence"/>
</dbReference>
<dbReference type="Gene3D" id="3.20.20.70">
    <property type="entry name" value="Aldolase class I"/>
    <property type="match status" value="1"/>
</dbReference>
<dbReference type="CDD" id="cd00405">
    <property type="entry name" value="PRAI"/>
    <property type="match status" value="1"/>
</dbReference>
<dbReference type="GO" id="GO:0004640">
    <property type="term" value="F:phosphoribosylanthranilate isomerase activity"/>
    <property type="evidence" value="ECO:0007669"/>
    <property type="project" value="UniProtKB-UniRule"/>
</dbReference>
<sequence length="235" mass="26621">MNKMKIKVCGMRDTDNIRAVSALDINMMGFNFIPLSPRYVEMISSMAGIIPDYSEERLAKGMQKQEPQSVANRIERVGVFADDMPQTIVTRVYNYSLDYVQLNGSESRVMIENLLRTLKPDIQPNIKIIKTLSLTTQQDLEQCKEFEGVVDLFLFVPSAEEEKCQGKKPNWSVLEKYEGTTPFLLGGSIGPEDAQHLKQFNHPLFAGVNLNRCFETAPGVKDVEMLCSFIQEIRS</sequence>
<evidence type="ECO:0000256" key="4">
    <source>
        <dbReference type="ARBA" id="ARBA00022272"/>
    </source>
</evidence>
<dbReference type="InterPro" id="IPR011060">
    <property type="entry name" value="RibuloseP-bd_barrel"/>
</dbReference>
<dbReference type="InterPro" id="IPR044643">
    <property type="entry name" value="TrpF_fam"/>
</dbReference>
<keyword evidence="5 9" id="KW-0028">Amino-acid biosynthesis</keyword>
<evidence type="ECO:0000259" key="10">
    <source>
        <dbReference type="Pfam" id="PF00697"/>
    </source>
</evidence>
<organism evidence="11 12">
    <name type="scientific">Hoylesella buccalis DNF00853</name>
    <dbReference type="NCBI Taxonomy" id="1401074"/>
    <lineage>
        <taxon>Bacteria</taxon>
        <taxon>Pseudomonadati</taxon>
        <taxon>Bacteroidota</taxon>
        <taxon>Bacteroidia</taxon>
        <taxon>Bacteroidales</taxon>
        <taxon>Prevotellaceae</taxon>
        <taxon>Hoylesella</taxon>
    </lineage>
</organism>
<evidence type="ECO:0000313" key="11">
    <source>
        <dbReference type="EMBL" id="KGF34891.1"/>
    </source>
</evidence>
<dbReference type="InterPro" id="IPR001240">
    <property type="entry name" value="PRAI_dom"/>
</dbReference>
<evidence type="ECO:0000256" key="5">
    <source>
        <dbReference type="ARBA" id="ARBA00022605"/>
    </source>
</evidence>
<dbReference type="AlphaFoldDB" id="A0A095ZKK0"/>
<protein>
    <recommendedName>
        <fullName evidence="4 9">N-(5'-phosphoribosyl)anthranilate isomerase</fullName>
        <shortName evidence="9">PRAI</shortName>
        <ecNumber evidence="3 9">5.3.1.24</ecNumber>
    </recommendedName>
</protein>
<keyword evidence="6 9" id="KW-0822">Tryptophan biosynthesis</keyword>
<evidence type="ECO:0000256" key="3">
    <source>
        <dbReference type="ARBA" id="ARBA00012572"/>
    </source>
</evidence>
<evidence type="ECO:0000256" key="7">
    <source>
        <dbReference type="ARBA" id="ARBA00023141"/>
    </source>
</evidence>
<comment type="similarity">
    <text evidence="9">Belongs to the TrpF family.</text>
</comment>
<evidence type="ECO:0000256" key="8">
    <source>
        <dbReference type="ARBA" id="ARBA00023235"/>
    </source>
</evidence>
<dbReference type="EC" id="5.3.1.24" evidence="3 9"/>
<dbReference type="Pfam" id="PF00697">
    <property type="entry name" value="PRAI"/>
    <property type="match status" value="1"/>
</dbReference>
<dbReference type="SUPFAM" id="SSF51366">
    <property type="entry name" value="Ribulose-phoshate binding barrel"/>
    <property type="match status" value="1"/>
</dbReference>
<feature type="domain" description="N-(5'phosphoribosyl) anthranilate isomerase (PRAI)" evidence="10">
    <location>
        <begin position="67"/>
        <end position="231"/>
    </location>
</feature>
<evidence type="ECO:0000256" key="2">
    <source>
        <dbReference type="ARBA" id="ARBA00004664"/>
    </source>
</evidence>
<dbReference type="InterPro" id="IPR013785">
    <property type="entry name" value="Aldolase_TIM"/>
</dbReference>
<proteinExistence type="inferred from homology"/>
<reference evidence="11 12" key="1">
    <citation type="submission" date="2014-07" db="EMBL/GenBank/DDBJ databases">
        <authorList>
            <person name="McCorrison J."/>
            <person name="Sanka R."/>
            <person name="Torralba M."/>
            <person name="Gillis M."/>
            <person name="Haft D.H."/>
            <person name="Methe B."/>
            <person name="Sutton G."/>
            <person name="Nelson K.E."/>
        </authorList>
    </citation>
    <scope>NUCLEOTIDE SEQUENCE [LARGE SCALE GENOMIC DNA]</scope>
    <source>
        <strain evidence="11 12">DNF00853</strain>
    </source>
</reference>
<dbReference type="EMBL" id="JRNN01000063">
    <property type="protein sequence ID" value="KGF34891.1"/>
    <property type="molecule type" value="Genomic_DNA"/>
</dbReference>
<accession>A0A095ZKK0</accession>
<keyword evidence="8 9" id="KW-0413">Isomerase</keyword>
<gene>
    <name evidence="9" type="primary">trpF</name>
    <name evidence="11" type="ORF">HMPREF2137_05870</name>
</gene>
<name>A0A095ZKK0_9BACT</name>
<evidence type="ECO:0000256" key="6">
    <source>
        <dbReference type="ARBA" id="ARBA00022822"/>
    </source>
</evidence>
<evidence type="ECO:0000256" key="1">
    <source>
        <dbReference type="ARBA" id="ARBA00001164"/>
    </source>
</evidence>